<feature type="transmembrane region" description="Helical" evidence="1">
    <location>
        <begin position="145"/>
        <end position="162"/>
    </location>
</feature>
<dbReference type="InterPro" id="IPR003675">
    <property type="entry name" value="Rce1/LyrA-like_dom"/>
</dbReference>
<organism evidence="3 4">
    <name type="scientific">Marivirga arenosa</name>
    <dbReference type="NCBI Taxonomy" id="3059076"/>
    <lineage>
        <taxon>Bacteria</taxon>
        <taxon>Pseudomonadati</taxon>
        <taxon>Bacteroidota</taxon>
        <taxon>Cytophagia</taxon>
        <taxon>Cytophagales</taxon>
        <taxon>Marivirgaceae</taxon>
        <taxon>Marivirga</taxon>
    </lineage>
</organism>
<proteinExistence type="predicted"/>
<accession>A0AA49GJC2</accession>
<sequence>MSFLALGSLLSGNNMKAVWQYFKDFHKEVIHPPMMYLLISLFIAILTAMNYLLLDIRFEKWMYQLKPIEWTYLAHFVLFGFIYFGIIFICYRYKTIPNLFKNKAFMVKSLIMLLILTLDVCFHYHTFLIRNLFEFQDRFFMYKVSNQITSLFIILLPLFFYYRKYEKDNTNFYGLNTSVKKIGQYMPLILIMMPLIGIASFEENIRDFYPQFSSKLEFMNWSVELRAIVFEFFYAFDFLTTEFLFRGFMVLGFVAFLGPRAVLPMVGLYVSLHFGKPAGETIGSFFGGYILGVLTYQSKNIWGGIVVHIGIALLMELAAWMQNTFN</sequence>
<dbReference type="RefSeq" id="WP_302103591.1">
    <property type="nucleotide sequence ID" value="NZ_CP129970.2"/>
</dbReference>
<gene>
    <name evidence="3" type="ORF">QYS48_10635</name>
</gene>
<keyword evidence="1" id="KW-1133">Transmembrane helix</keyword>
<feature type="transmembrane region" description="Helical" evidence="1">
    <location>
        <begin position="301"/>
        <end position="321"/>
    </location>
</feature>
<dbReference type="EC" id="3.4.-.-" evidence="3"/>
<evidence type="ECO:0000259" key="2">
    <source>
        <dbReference type="Pfam" id="PF02517"/>
    </source>
</evidence>
<feature type="transmembrane region" description="Helical" evidence="1">
    <location>
        <begin position="247"/>
        <end position="270"/>
    </location>
</feature>
<dbReference type="GO" id="GO:0080120">
    <property type="term" value="P:CAAX-box protein maturation"/>
    <property type="evidence" value="ECO:0007669"/>
    <property type="project" value="UniProtKB-ARBA"/>
</dbReference>
<reference evidence="3" key="1">
    <citation type="submission" date="2023-08" db="EMBL/GenBank/DDBJ databases">
        <title>Comparative genomics and taxonomic characterization of three novel marine species of genus Marivirga.</title>
        <authorList>
            <person name="Muhammad N."/>
            <person name="Kim S.-G."/>
        </authorList>
    </citation>
    <scope>NUCLEOTIDE SEQUENCE [LARGE SCALE GENOMIC DNA]</scope>
    <source>
        <strain evidence="3">ABR2-2</strain>
    </source>
</reference>
<dbReference type="EMBL" id="CP129970">
    <property type="protein sequence ID" value="WKK87210.1"/>
    <property type="molecule type" value="Genomic_DNA"/>
</dbReference>
<protein>
    <submittedName>
        <fullName evidence="3">CPBP family intramembrane glutamic endopeptidase</fullName>
        <ecNumber evidence="3">3.4.-.-</ecNumber>
    </submittedName>
</protein>
<feature type="transmembrane region" description="Helical" evidence="1">
    <location>
        <begin position="35"/>
        <end position="53"/>
    </location>
</feature>
<dbReference type="GO" id="GO:0004175">
    <property type="term" value="F:endopeptidase activity"/>
    <property type="evidence" value="ECO:0007669"/>
    <property type="project" value="UniProtKB-ARBA"/>
</dbReference>
<keyword evidence="3" id="KW-0378">Hydrolase</keyword>
<keyword evidence="4" id="KW-1185">Reference proteome</keyword>
<dbReference type="Proteomes" id="UP001244443">
    <property type="component" value="Chromosome"/>
</dbReference>
<evidence type="ECO:0000313" key="3">
    <source>
        <dbReference type="EMBL" id="WKK87210.1"/>
    </source>
</evidence>
<feature type="transmembrane region" description="Helical" evidence="1">
    <location>
        <begin position="182"/>
        <end position="201"/>
    </location>
</feature>
<evidence type="ECO:0000256" key="1">
    <source>
        <dbReference type="SAM" id="Phobius"/>
    </source>
</evidence>
<name>A0AA49GJC2_9BACT</name>
<feature type="domain" description="CAAX prenyl protease 2/Lysostaphin resistance protein A-like" evidence="2">
    <location>
        <begin position="232"/>
        <end position="311"/>
    </location>
</feature>
<keyword evidence="1" id="KW-0812">Transmembrane</keyword>
<feature type="transmembrane region" description="Helical" evidence="1">
    <location>
        <begin position="73"/>
        <end position="93"/>
    </location>
</feature>
<dbReference type="AlphaFoldDB" id="A0AA49GJC2"/>
<evidence type="ECO:0000313" key="4">
    <source>
        <dbReference type="Proteomes" id="UP001244443"/>
    </source>
</evidence>
<feature type="transmembrane region" description="Helical" evidence="1">
    <location>
        <begin position="105"/>
        <end position="125"/>
    </location>
</feature>
<keyword evidence="1" id="KW-0472">Membrane</keyword>
<dbReference type="Pfam" id="PF02517">
    <property type="entry name" value="Rce1-like"/>
    <property type="match status" value="1"/>
</dbReference>